<sequence length="181" mass="19687">MFGLFSKDRKMSRETPTEETPKRPVVTPDDIQGEDVAGRHEADELPAQPHYNPYIWPGAMESEAEEGSQAHAGEPKDPEVPPAERTAVEDALREVYDPEIPVNIYDLGLIYSLEIAEDGTVDVTMTLTAPACPVAGTLPGEVARTIAAVPGTGEVTVTLTWDPPWDKDKMTEDAKLALGIY</sequence>
<accession>A0A1Y6CQJ7</accession>
<dbReference type="SUPFAM" id="SSF117916">
    <property type="entry name" value="Fe-S cluster assembly (FSCA) domain-like"/>
    <property type="match status" value="1"/>
</dbReference>
<protein>
    <submittedName>
        <fullName evidence="3">FeS assembly SUF system protein</fullName>
    </submittedName>
</protein>
<evidence type="ECO:0000256" key="1">
    <source>
        <dbReference type="SAM" id="MobiDB-lite"/>
    </source>
</evidence>
<reference evidence="3 4" key="1">
    <citation type="submission" date="2017-04" db="EMBL/GenBank/DDBJ databases">
        <authorList>
            <person name="Afonso C.L."/>
            <person name="Miller P.J."/>
            <person name="Scott M.A."/>
            <person name="Spackman E."/>
            <person name="Goraichik I."/>
            <person name="Dimitrov K.M."/>
            <person name="Suarez D.L."/>
            <person name="Swayne D.E."/>
        </authorList>
    </citation>
    <scope>NUCLEOTIDE SEQUENCE [LARGE SCALE GENOMIC DNA]</scope>
    <source>
        <strain evidence="3 4">USBA 355</strain>
    </source>
</reference>
<feature type="region of interest" description="Disordered" evidence="1">
    <location>
        <begin position="1"/>
        <end position="85"/>
    </location>
</feature>
<dbReference type="PANTHER" id="PTHR42831:SF1">
    <property type="entry name" value="FE-S PROTEIN MATURATION AUXILIARY FACTOR YITW"/>
    <property type="match status" value="1"/>
</dbReference>
<dbReference type="InterPro" id="IPR002744">
    <property type="entry name" value="MIP18-like"/>
</dbReference>
<evidence type="ECO:0000313" key="4">
    <source>
        <dbReference type="Proteomes" id="UP000192917"/>
    </source>
</evidence>
<organism evidence="3 4">
    <name type="scientific">Tistlia consotensis USBA 355</name>
    <dbReference type="NCBI Taxonomy" id="560819"/>
    <lineage>
        <taxon>Bacteria</taxon>
        <taxon>Pseudomonadati</taxon>
        <taxon>Pseudomonadota</taxon>
        <taxon>Alphaproteobacteria</taxon>
        <taxon>Rhodospirillales</taxon>
        <taxon>Rhodovibrionaceae</taxon>
        <taxon>Tistlia</taxon>
    </lineage>
</organism>
<dbReference type="InterPro" id="IPR034904">
    <property type="entry name" value="FSCA_dom_sf"/>
</dbReference>
<dbReference type="AlphaFoldDB" id="A0A1Y6CQJ7"/>
<evidence type="ECO:0000259" key="2">
    <source>
        <dbReference type="Pfam" id="PF01883"/>
    </source>
</evidence>
<proteinExistence type="predicted"/>
<dbReference type="Pfam" id="PF01883">
    <property type="entry name" value="FeS_assembly_P"/>
    <property type="match status" value="1"/>
</dbReference>
<dbReference type="Gene3D" id="3.30.300.130">
    <property type="entry name" value="Fe-S cluster assembly (FSCA)"/>
    <property type="match status" value="1"/>
</dbReference>
<evidence type="ECO:0000313" key="3">
    <source>
        <dbReference type="EMBL" id="SMF82599.1"/>
    </source>
</evidence>
<feature type="compositionally biased region" description="Basic and acidic residues" evidence="1">
    <location>
        <begin position="1"/>
        <end position="22"/>
    </location>
</feature>
<dbReference type="STRING" id="560819.SAMN05428998_14719"/>
<keyword evidence="4" id="KW-1185">Reference proteome</keyword>
<dbReference type="PANTHER" id="PTHR42831">
    <property type="entry name" value="FE-S PROTEIN MATURATION AUXILIARY FACTOR YITW"/>
    <property type="match status" value="1"/>
</dbReference>
<dbReference type="EMBL" id="FWZX01000047">
    <property type="protein sequence ID" value="SMF82599.1"/>
    <property type="molecule type" value="Genomic_DNA"/>
</dbReference>
<dbReference type="Proteomes" id="UP000192917">
    <property type="component" value="Unassembled WGS sequence"/>
</dbReference>
<name>A0A1Y6CQJ7_9PROT</name>
<gene>
    <name evidence="3" type="ORF">SAMN05428998_14719</name>
</gene>
<feature type="domain" description="MIP18 family-like" evidence="2">
    <location>
        <begin position="86"/>
        <end position="157"/>
    </location>
</feature>
<dbReference type="InterPro" id="IPR052339">
    <property type="entry name" value="Fe-S_Maturation_MIP18"/>
</dbReference>